<evidence type="ECO:0000256" key="8">
    <source>
        <dbReference type="SAM" id="SignalP"/>
    </source>
</evidence>
<protein>
    <recommendedName>
        <fullName evidence="11">Cytochrome C</fullName>
    </recommendedName>
</protein>
<evidence type="ECO:0000256" key="4">
    <source>
        <dbReference type="ARBA" id="ARBA00022982"/>
    </source>
</evidence>
<dbReference type="GO" id="GO:0005506">
    <property type="term" value="F:iron ion binding"/>
    <property type="evidence" value="ECO:0007669"/>
    <property type="project" value="InterPro"/>
</dbReference>
<evidence type="ECO:0000256" key="5">
    <source>
        <dbReference type="ARBA" id="ARBA00023004"/>
    </source>
</evidence>
<accession>A0A126V339</accession>
<sequence length="157" mass="15672">MKRLSILLVGAAVAISGATISFASTDAELKAAVEARQENMKQRGKELGALGAMLKGEVAYDAAAAQAAADALLASVTVDQSGFWLPGTDSDTFPGSRAMPAIWAEGSKAGEEGAALVVAAEAMVATAGQGVDGIKASMGGVGAACSSCHKAYRAPKK</sequence>
<dbReference type="InterPro" id="IPR002321">
    <property type="entry name" value="Cyt_c_II"/>
</dbReference>
<dbReference type="SUPFAM" id="SSF47175">
    <property type="entry name" value="Cytochromes"/>
    <property type="match status" value="1"/>
</dbReference>
<feature type="binding site" description="covalent" evidence="7">
    <location>
        <position position="145"/>
    </location>
    <ligand>
        <name>heme c</name>
        <dbReference type="ChEBI" id="CHEBI:61717"/>
    </ligand>
</feature>
<keyword evidence="1" id="KW-0813">Transport</keyword>
<evidence type="ECO:0000313" key="10">
    <source>
        <dbReference type="Proteomes" id="UP000070371"/>
    </source>
</evidence>
<keyword evidence="3 6" id="KW-0479">Metal-binding</keyword>
<comment type="PTM">
    <text evidence="7">Binds 1 heme group per subunit.</text>
</comment>
<gene>
    <name evidence="9" type="ORF">RC74_17010</name>
</gene>
<dbReference type="PRINTS" id="PR00608">
    <property type="entry name" value="CYTCHROMECII"/>
</dbReference>
<proteinExistence type="predicted"/>
<dbReference type="OrthoDB" id="7596534at2"/>
<keyword evidence="10" id="KW-1185">Reference proteome</keyword>
<dbReference type="PROSITE" id="PS51009">
    <property type="entry name" value="CYTCII"/>
    <property type="match status" value="1"/>
</dbReference>
<evidence type="ECO:0008006" key="11">
    <source>
        <dbReference type="Google" id="ProtNLM"/>
    </source>
</evidence>
<dbReference type="GO" id="GO:0020037">
    <property type="term" value="F:heme binding"/>
    <property type="evidence" value="ECO:0007669"/>
    <property type="project" value="InterPro"/>
</dbReference>
<dbReference type="STRING" id="1579316.RC74_17010"/>
<keyword evidence="8" id="KW-0732">Signal</keyword>
<dbReference type="EMBL" id="CP014327">
    <property type="protein sequence ID" value="AML52734.1"/>
    <property type="molecule type" value="Genomic_DNA"/>
</dbReference>
<reference evidence="9 10" key="1">
    <citation type="submission" date="2016-02" db="EMBL/GenBank/DDBJ databases">
        <title>Complete genome sequence of Halocynthiibacter arcticus PAMC 20958t from arctic marine sediment.</title>
        <authorList>
            <person name="Lee Y.M."/>
            <person name="Baek K."/>
            <person name="Lee H.K."/>
            <person name="Shin S.C."/>
        </authorList>
    </citation>
    <scope>NUCLEOTIDE SEQUENCE [LARGE SCALE GENOMIC DNA]</scope>
    <source>
        <strain evidence="9">PAMC 20958</strain>
    </source>
</reference>
<feature type="binding site" description="axial binding residue" evidence="6">
    <location>
        <position position="149"/>
    </location>
    <ligand>
        <name>heme c</name>
        <dbReference type="ChEBI" id="CHEBI:61717"/>
    </ligand>
    <ligandPart>
        <name>Fe</name>
        <dbReference type="ChEBI" id="CHEBI:18248"/>
    </ligandPart>
</feature>
<feature type="signal peptide" evidence="8">
    <location>
        <begin position="1"/>
        <end position="23"/>
    </location>
</feature>
<evidence type="ECO:0000256" key="6">
    <source>
        <dbReference type="PIRSR" id="PIRSR000027-1"/>
    </source>
</evidence>
<keyword evidence="4" id="KW-0249">Electron transport</keyword>
<evidence type="ECO:0000256" key="2">
    <source>
        <dbReference type="ARBA" id="ARBA00022617"/>
    </source>
</evidence>
<organism evidence="9 10">
    <name type="scientific">Falsihalocynthiibacter arcticus</name>
    <dbReference type="NCBI Taxonomy" id="1579316"/>
    <lineage>
        <taxon>Bacteria</taxon>
        <taxon>Pseudomonadati</taxon>
        <taxon>Pseudomonadota</taxon>
        <taxon>Alphaproteobacteria</taxon>
        <taxon>Rhodobacterales</taxon>
        <taxon>Roseobacteraceae</taxon>
        <taxon>Falsihalocynthiibacter</taxon>
    </lineage>
</organism>
<dbReference type="RefSeq" id="WP_039003522.1">
    <property type="nucleotide sequence ID" value="NZ_CP014327.1"/>
</dbReference>
<dbReference type="GO" id="GO:0022900">
    <property type="term" value="P:electron transport chain"/>
    <property type="evidence" value="ECO:0007669"/>
    <property type="project" value="InterPro"/>
</dbReference>
<dbReference type="InterPro" id="IPR010980">
    <property type="entry name" value="Cyt_c/b562"/>
</dbReference>
<evidence type="ECO:0000256" key="1">
    <source>
        <dbReference type="ARBA" id="ARBA00022448"/>
    </source>
</evidence>
<dbReference type="InterPro" id="IPR012127">
    <property type="entry name" value="Cyt_c_prime"/>
</dbReference>
<dbReference type="InterPro" id="IPR015984">
    <property type="entry name" value="Cyt_c_prime_subgr"/>
</dbReference>
<name>A0A126V339_9RHOB</name>
<dbReference type="Pfam" id="PF01322">
    <property type="entry name" value="Cytochrom_C_2"/>
    <property type="match status" value="1"/>
</dbReference>
<dbReference type="GO" id="GO:0042597">
    <property type="term" value="C:periplasmic space"/>
    <property type="evidence" value="ECO:0007669"/>
    <property type="project" value="InterPro"/>
</dbReference>
<dbReference type="Proteomes" id="UP000070371">
    <property type="component" value="Chromosome"/>
</dbReference>
<dbReference type="Gene3D" id="1.20.120.10">
    <property type="entry name" value="Cytochrome c/b562"/>
    <property type="match status" value="1"/>
</dbReference>
<evidence type="ECO:0000256" key="3">
    <source>
        <dbReference type="ARBA" id="ARBA00022723"/>
    </source>
</evidence>
<evidence type="ECO:0000256" key="7">
    <source>
        <dbReference type="PIRSR" id="PIRSR000027-2"/>
    </source>
</evidence>
<feature type="chain" id="PRO_5007443690" description="Cytochrome C" evidence="8">
    <location>
        <begin position="24"/>
        <end position="157"/>
    </location>
</feature>
<dbReference type="PIRSF" id="PIRSF000027">
    <property type="entry name" value="Cytc_c_prime"/>
    <property type="match status" value="1"/>
</dbReference>
<dbReference type="AlphaFoldDB" id="A0A126V339"/>
<dbReference type="GO" id="GO:0009055">
    <property type="term" value="F:electron transfer activity"/>
    <property type="evidence" value="ECO:0007669"/>
    <property type="project" value="InterPro"/>
</dbReference>
<keyword evidence="5 6" id="KW-0408">Iron</keyword>
<dbReference type="KEGG" id="hat:RC74_17010"/>
<feature type="binding site" description="covalent" evidence="7">
    <location>
        <position position="148"/>
    </location>
    <ligand>
        <name>heme c</name>
        <dbReference type="ChEBI" id="CHEBI:61717"/>
    </ligand>
</feature>
<evidence type="ECO:0000313" key="9">
    <source>
        <dbReference type="EMBL" id="AML52734.1"/>
    </source>
</evidence>
<keyword evidence="2 7" id="KW-0349">Heme</keyword>